<evidence type="ECO:0000313" key="1">
    <source>
        <dbReference type="EMBL" id="QBX88479.1"/>
    </source>
</evidence>
<gene>
    <name evidence="1" type="primary">orf3</name>
</gene>
<protein>
    <submittedName>
        <fullName evidence="1">Uncharacterized protein</fullName>
    </submittedName>
</protein>
<dbReference type="AlphaFoldDB" id="A0A4D6BNC8"/>
<dbReference type="RefSeq" id="YP_009628696.1">
    <property type="nucleotide sequence ID" value="NC_042170.1"/>
</dbReference>
<accession>A0A4D6BNC8</accession>
<organism evidence="1">
    <name type="scientific">Acrochaetium secundatum</name>
    <dbReference type="NCBI Taxonomy" id="209631"/>
    <lineage>
        <taxon>Eukaryota</taxon>
        <taxon>Rhodophyta</taxon>
        <taxon>Florideophyceae</taxon>
        <taxon>Nemaliophycidae</taxon>
        <taxon>Acrochaetiales</taxon>
        <taxon>Acrochaetiaceae</taxon>
        <taxon>Acrochaetium</taxon>
    </lineage>
</organism>
<name>A0A4D6BNC8_9FLOR</name>
<proteinExistence type="predicted"/>
<keyword evidence="1" id="KW-0934">Plastid</keyword>
<dbReference type="GeneID" id="40138599"/>
<sequence>MKNIVIHDVYICKNCMHKNILTNLHYNLFYLQKKIYQASKECHLSLVQSLQKLLVSLYSIKILAHIKVQQKFKESEVIQNNIYLDNYSGYDLDLSIPIQKQIILWCLVPEWQPKIESSRMSQELNIAQDNSDYENNICSLKTEVLFTNISPKYIISKLQTIKWIADCIIKCFYKNSFVQVIHSQLSNFFRYDNLYIFIQRILFNGISWNLFRQAMPVIKKSINTINFFEYLKRRISFCKTDRFKLSIQQILLYLISDLNFTAQPIQYHKIWNIRHIHSKTRFIIANLPSWQNNLYTIYYNEFFYSLRDILSHKDRFGRVRTNTHLSISMAFYKINKLINQYKSYSTLRVNNHTRQQVDKKIRKIVYRWAKKSCK</sequence>
<dbReference type="EMBL" id="MH026107">
    <property type="protein sequence ID" value="QBX88479.1"/>
    <property type="molecule type" value="Genomic_DNA"/>
</dbReference>
<geneLocation type="plastid" evidence="1"/>
<reference evidence="1" key="1">
    <citation type="journal article" date="2019" name="Phycologia">
        <title>Chloroplast and mitochondrial genomes of Balbiania investiens (Balbianiales, Nemaliophycidae).</title>
        <authorList>
            <person name="Evans J.R."/>
            <person name="StAmour N."/>
            <person name="Verbruggen H."/>
            <person name="Salomaki E.D."/>
            <person name="Vis M.L."/>
        </authorList>
    </citation>
    <scope>NUCLEOTIDE SEQUENCE</scope>
</reference>